<protein>
    <recommendedName>
        <fullName evidence="3">Linear amide C-N hydrolase</fullName>
    </recommendedName>
</protein>
<evidence type="ECO:0000313" key="2">
    <source>
        <dbReference type="Proteomes" id="UP000297031"/>
    </source>
</evidence>
<dbReference type="KEGG" id="mgod:E7746_10360"/>
<organism evidence="1 2">
    <name type="scientific">Muribaculum gordoncarteri</name>
    <dbReference type="NCBI Taxonomy" id="2530390"/>
    <lineage>
        <taxon>Bacteria</taxon>
        <taxon>Pseudomonadati</taxon>
        <taxon>Bacteroidota</taxon>
        <taxon>Bacteroidia</taxon>
        <taxon>Bacteroidales</taxon>
        <taxon>Muribaculaceae</taxon>
        <taxon>Muribaculum</taxon>
    </lineage>
</organism>
<reference evidence="1 2" key="1">
    <citation type="submission" date="2019-02" db="EMBL/GenBank/DDBJ databases">
        <title>Isolation and identification of novel species under the genus Muribaculum.</title>
        <authorList>
            <person name="Miyake S."/>
            <person name="Ding Y."/>
            <person name="Low A."/>
            <person name="Soh M."/>
            <person name="Seedorf H."/>
        </authorList>
    </citation>
    <scope>NUCLEOTIDE SEQUENCE [LARGE SCALE GENOMIC DNA]</scope>
    <source>
        <strain evidence="1 2">TLL-A4</strain>
    </source>
</reference>
<dbReference type="Gene3D" id="3.60.60.10">
    <property type="entry name" value="Penicillin V Acylase, Chain A"/>
    <property type="match status" value="1"/>
</dbReference>
<name>A0A4P7VKV3_9BACT</name>
<gene>
    <name evidence="1" type="ORF">E7746_10360</name>
</gene>
<evidence type="ECO:0008006" key="3">
    <source>
        <dbReference type="Google" id="ProtNLM"/>
    </source>
</evidence>
<evidence type="ECO:0000313" key="1">
    <source>
        <dbReference type="EMBL" id="QCD36253.1"/>
    </source>
</evidence>
<keyword evidence="2" id="KW-1185">Reference proteome</keyword>
<sequence>MQRLLFIIICFVTLDCAWPCTSAIVSGKVTANGRPMLWKHRDTGTEDNFVQRVVAARPGELDYVALFNAGDSLLAEAWIGLNSAGFAVMNTASYNLVPDTAVYRDREGYVMTLALKQCRSLADFEMLLDTLSRPMGVQANFGAIDASGAGAYYETCDDGYVKYDLADAPDGVLVRTNYSCSGASDTGFGYIREANACHLLSPYVTSASVEPATFTEVLSRSFYHSMLKCDALAGDPEWIIDQDFIPRNSSSASIVVEGLLPGESPESAVMWSAVGYPPCSYVLPVTVADVPEELQPSPSTWRSKLCDDVVARKCKVFPVTRGSGSHYINVEALRHYNDSCRQVSLENYRINKELLNRK</sequence>
<dbReference type="AlphaFoldDB" id="A0A4P7VKV3"/>
<dbReference type="OrthoDB" id="238427at2"/>
<dbReference type="RefSeq" id="WP_136410730.1">
    <property type="nucleotide sequence ID" value="NZ_CP039393.1"/>
</dbReference>
<dbReference type="Proteomes" id="UP000297031">
    <property type="component" value="Chromosome"/>
</dbReference>
<dbReference type="EMBL" id="CP039393">
    <property type="protein sequence ID" value="QCD36253.1"/>
    <property type="molecule type" value="Genomic_DNA"/>
</dbReference>
<accession>A0A4P7VKV3</accession>
<proteinExistence type="predicted"/>